<dbReference type="Pfam" id="PF01145">
    <property type="entry name" value="Band_7"/>
    <property type="match status" value="1"/>
</dbReference>
<dbReference type="AlphaFoldDB" id="A0AAE0S9E7"/>
<dbReference type="Proteomes" id="UP001195483">
    <property type="component" value="Unassembled WGS sequence"/>
</dbReference>
<dbReference type="EMBL" id="JAEAOA010002355">
    <property type="protein sequence ID" value="KAK3587694.1"/>
    <property type="molecule type" value="Genomic_DNA"/>
</dbReference>
<keyword evidence="1" id="KW-0175">Coiled coil</keyword>
<gene>
    <name evidence="3" type="ORF">CHS0354_042481</name>
</gene>
<evidence type="ECO:0000259" key="2">
    <source>
        <dbReference type="Pfam" id="PF01145"/>
    </source>
</evidence>
<feature type="domain" description="Band 7" evidence="2">
    <location>
        <begin position="86"/>
        <end position="284"/>
    </location>
</feature>
<evidence type="ECO:0000313" key="3">
    <source>
        <dbReference type="EMBL" id="KAK3587694.1"/>
    </source>
</evidence>
<dbReference type="InterPro" id="IPR001107">
    <property type="entry name" value="Band_7"/>
</dbReference>
<accession>A0AAE0S9E7</accession>
<reference evidence="3" key="2">
    <citation type="journal article" date="2021" name="Genome Biol. Evol.">
        <title>Developing a high-quality reference genome for a parasitic bivalve with doubly uniparental inheritance (Bivalvia: Unionida).</title>
        <authorList>
            <person name="Smith C.H."/>
        </authorList>
    </citation>
    <scope>NUCLEOTIDE SEQUENCE</scope>
    <source>
        <strain evidence="3">CHS0354</strain>
        <tissue evidence="3">Mantle</tissue>
    </source>
</reference>
<organism evidence="3 4">
    <name type="scientific">Potamilus streckersoni</name>
    <dbReference type="NCBI Taxonomy" id="2493646"/>
    <lineage>
        <taxon>Eukaryota</taxon>
        <taxon>Metazoa</taxon>
        <taxon>Spiralia</taxon>
        <taxon>Lophotrochozoa</taxon>
        <taxon>Mollusca</taxon>
        <taxon>Bivalvia</taxon>
        <taxon>Autobranchia</taxon>
        <taxon>Heteroconchia</taxon>
        <taxon>Palaeoheterodonta</taxon>
        <taxon>Unionida</taxon>
        <taxon>Unionoidea</taxon>
        <taxon>Unionidae</taxon>
        <taxon>Ambleminae</taxon>
        <taxon>Lampsilini</taxon>
        <taxon>Potamilus</taxon>
    </lineage>
</organism>
<comment type="caution">
    <text evidence="3">The sequence shown here is derived from an EMBL/GenBank/DDBJ whole genome shotgun (WGS) entry which is preliminary data.</text>
</comment>
<name>A0AAE0S9E7_9BIVA</name>
<evidence type="ECO:0000256" key="1">
    <source>
        <dbReference type="SAM" id="Coils"/>
    </source>
</evidence>
<keyword evidence="4" id="KW-1185">Reference proteome</keyword>
<sequence>MKYKTVREGEQAVVYNLHGEGRLVEGPCRIFLFRERLHMLKLHTANQYEYLKLKDKDGFVTHKRGPCSLFFNPLSYEEISLHKATQIDANHLIVVYKRVKDGSVQRRIVQGPNLFVPEPEEWLHEFRWHGSDPENKARMIPSHNVFTQLAVIPDQFYYNVHEVRTTDDTMITIKLMLFYTLKDVVLMLDTTHDPIADMINALCADVIAFISRLSYDEFLKVTHKLSEVESYSQLMQRAERIGYQVQKVVFRGYHASEQLQAMQNSAIESRTQLRLNAEIEDQKQKLADFNFAKEQARTKLKQEMEKSKLEHQQKLDQMRKQHTLELQELTHAQKLQLQEMANKIKLEHEAAEDNHSISYLGSLKSVNVNLTKYLSLQNAPHINEEVVVVGQSKRSA</sequence>
<evidence type="ECO:0000313" key="4">
    <source>
        <dbReference type="Proteomes" id="UP001195483"/>
    </source>
</evidence>
<reference evidence="3" key="1">
    <citation type="journal article" date="2021" name="Genome Biol. Evol.">
        <title>A High-Quality Reference Genome for a Parasitic Bivalve with Doubly Uniparental Inheritance (Bivalvia: Unionida).</title>
        <authorList>
            <person name="Smith C.H."/>
        </authorList>
    </citation>
    <scope>NUCLEOTIDE SEQUENCE</scope>
    <source>
        <strain evidence="3">CHS0354</strain>
    </source>
</reference>
<reference evidence="3" key="3">
    <citation type="submission" date="2023-05" db="EMBL/GenBank/DDBJ databases">
        <authorList>
            <person name="Smith C.H."/>
        </authorList>
    </citation>
    <scope>NUCLEOTIDE SEQUENCE</scope>
    <source>
        <strain evidence="3">CHS0354</strain>
        <tissue evidence="3">Mantle</tissue>
    </source>
</reference>
<feature type="coiled-coil region" evidence="1">
    <location>
        <begin position="297"/>
        <end position="354"/>
    </location>
</feature>
<protein>
    <recommendedName>
        <fullName evidence="2">Band 7 domain-containing protein</fullName>
    </recommendedName>
</protein>
<proteinExistence type="predicted"/>